<dbReference type="EMBL" id="JBHSRS010000013">
    <property type="protein sequence ID" value="MFC6280432.1"/>
    <property type="molecule type" value="Genomic_DNA"/>
</dbReference>
<dbReference type="Proteomes" id="UP001596270">
    <property type="component" value="Unassembled WGS sequence"/>
</dbReference>
<keyword evidence="2" id="KW-0812">Transmembrane</keyword>
<feature type="transmembrane region" description="Helical" evidence="2">
    <location>
        <begin position="25"/>
        <end position="47"/>
    </location>
</feature>
<protein>
    <submittedName>
        <fullName evidence="3">FixH family protein</fullName>
    </submittedName>
</protein>
<comment type="caution">
    <text evidence="3">The sequence shown here is derived from an EMBL/GenBank/DDBJ whole genome shotgun (WGS) entry which is preliminary data.</text>
</comment>
<proteinExistence type="predicted"/>
<evidence type="ECO:0000256" key="1">
    <source>
        <dbReference type="SAM" id="MobiDB-lite"/>
    </source>
</evidence>
<accession>A0ABW1TTP9</accession>
<feature type="region of interest" description="Disordered" evidence="1">
    <location>
        <begin position="72"/>
        <end position="97"/>
    </location>
</feature>
<evidence type="ECO:0000313" key="4">
    <source>
        <dbReference type="Proteomes" id="UP001596270"/>
    </source>
</evidence>
<sequence>MNPASRDSANMLHSPEVRPWWKEPYVWMVIAGPLSAVLACIVTAFYIMQGPDAVVSEDSYREGLEISREVNAAKPLMQPAQTGRNHSATGGKSNEKP</sequence>
<keyword evidence="2" id="KW-0472">Membrane</keyword>
<feature type="compositionally biased region" description="Polar residues" evidence="1">
    <location>
        <begin position="79"/>
        <end position="97"/>
    </location>
</feature>
<keyword evidence="2" id="KW-1133">Transmembrane helix</keyword>
<organism evidence="3 4">
    <name type="scientific">Polaromonas aquatica</name>
    <dbReference type="NCBI Taxonomy" id="332657"/>
    <lineage>
        <taxon>Bacteria</taxon>
        <taxon>Pseudomonadati</taxon>
        <taxon>Pseudomonadota</taxon>
        <taxon>Betaproteobacteria</taxon>
        <taxon>Burkholderiales</taxon>
        <taxon>Comamonadaceae</taxon>
        <taxon>Polaromonas</taxon>
    </lineage>
</organism>
<dbReference type="InterPro" id="IPR008620">
    <property type="entry name" value="FixH"/>
</dbReference>
<name>A0ABW1TTP9_9BURK</name>
<gene>
    <name evidence="3" type="ORF">ACFQND_04225</name>
</gene>
<reference evidence="4" key="1">
    <citation type="journal article" date="2019" name="Int. J. Syst. Evol. Microbiol.">
        <title>The Global Catalogue of Microorganisms (GCM) 10K type strain sequencing project: providing services to taxonomists for standard genome sequencing and annotation.</title>
        <authorList>
            <consortium name="The Broad Institute Genomics Platform"/>
            <consortium name="The Broad Institute Genome Sequencing Center for Infectious Disease"/>
            <person name="Wu L."/>
            <person name="Ma J."/>
        </authorList>
    </citation>
    <scope>NUCLEOTIDE SEQUENCE [LARGE SCALE GENOMIC DNA]</scope>
    <source>
        <strain evidence="4">CCUG 39402</strain>
    </source>
</reference>
<keyword evidence="4" id="KW-1185">Reference proteome</keyword>
<dbReference type="Pfam" id="PF05751">
    <property type="entry name" value="FixH"/>
    <property type="match status" value="1"/>
</dbReference>
<evidence type="ECO:0000313" key="3">
    <source>
        <dbReference type="EMBL" id="MFC6280432.1"/>
    </source>
</evidence>
<dbReference type="RefSeq" id="WP_371437920.1">
    <property type="nucleotide sequence ID" value="NZ_JBHSRS010000013.1"/>
</dbReference>
<evidence type="ECO:0000256" key="2">
    <source>
        <dbReference type="SAM" id="Phobius"/>
    </source>
</evidence>